<keyword evidence="2" id="KW-0812">Transmembrane</keyword>
<dbReference type="Pfam" id="PF06725">
    <property type="entry name" value="3D"/>
    <property type="match status" value="1"/>
</dbReference>
<dbReference type="PANTHER" id="PTHR39160:SF4">
    <property type="entry name" value="RESUSCITATION-PROMOTING FACTOR RPFB"/>
    <property type="match status" value="1"/>
</dbReference>
<evidence type="ECO:0000256" key="2">
    <source>
        <dbReference type="SAM" id="Phobius"/>
    </source>
</evidence>
<accession>A0A9D2JAX5</accession>
<evidence type="ECO:0000259" key="3">
    <source>
        <dbReference type="SMART" id="SM01208"/>
    </source>
</evidence>
<dbReference type="AlphaFoldDB" id="A0A9D2JAX5"/>
<dbReference type="Gene3D" id="2.20.230.10">
    <property type="entry name" value="Resuscitation-promoting factor rpfb"/>
    <property type="match status" value="1"/>
</dbReference>
<gene>
    <name evidence="4" type="ORF">H9811_11070</name>
</gene>
<dbReference type="Proteomes" id="UP000824048">
    <property type="component" value="Unassembled WGS sequence"/>
</dbReference>
<dbReference type="InterPro" id="IPR051933">
    <property type="entry name" value="Resuscitation_pf_RpfB"/>
</dbReference>
<dbReference type="PANTHER" id="PTHR39160">
    <property type="entry name" value="CELL WALL-BINDING PROTEIN YOCH"/>
    <property type="match status" value="1"/>
</dbReference>
<feature type="domain" description="G5" evidence="3">
    <location>
        <begin position="155"/>
        <end position="235"/>
    </location>
</feature>
<dbReference type="InterPro" id="IPR059180">
    <property type="entry name" value="3D_YorM"/>
</dbReference>
<evidence type="ECO:0000256" key="1">
    <source>
        <dbReference type="ARBA" id="ARBA00022729"/>
    </source>
</evidence>
<dbReference type="Pfam" id="PF07501">
    <property type="entry name" value="G5"/>
    <property type="match status" value="1"/>
</dbReference>
<feature type="transmembrane region" description="Helical" evidence="2">
    <location>
        <begin position="21"/>
        <end position="39"/>
    </location>
</feature>
<dbReference type="InterPro" id="IPR036908">
    <property type="entry name" value="RlpA-like_sf"/>
</dbReference>
<organism evidence="4 5">
    <name type="scientific">Candidatus Gemmiger excrementigallinarum</name>
    <dbReference type="NCBI Taxonomy" id="2838609"/>
    <lineage>
        <taxon>Bacteria</taxon>
        <taxon>Bacillati</taxon>
        <taxon>Bacillota</taxon>
        <taxon>Clostridia</taxon>
        <taxon>Eubacteriales</taxon>
        <taxon>Gemmiger</taxon>
    </lineage>
</organism>
<dbReference type="GO" id="GO:0009254">
    <property type="term" value="P:peptidoglycan turnover"/>
    <property type="evidence" value="ECO:0007669"/>
    <property type="project" value="InterPro"/>
</dbReference>
<evidence type="ECO:0000313" key="5">
    <source>
        <dbReference type="Proteomes" id="UP000824048"/>
    </source>
</evidence>
<dbReference type="GO" id="GO:0019867">
    <property type="term" value="C:outer membrane"/>
    <property type="evidence" value="ECO:0007669"/>
    <property type="project" value="InterPro"/>
</dbReference>
<dbReference type="GO" id="GO:0004553">
    <property type="term" value="F:hydrolase activity, hydrolyzing O-glycosyl compounds"/>
    <property type="evidence" value="ECO:0007669"/>
    <property type="project" value="InterPro"/>
</dbReference>
<dbReference type="Pfam" id="PF03990">
    <property type="entry name" value="DUF348"/>
    <property type="match status" value="2"/>
</dbReference>
<keyword evidence="2" id="KW-0472">Membrane</keyword>
<name>A0A9D2JAX5_9FIRM</name>
<evidence type="ECO:0000313" key="4">
    <source>
        <dbReference type="EMBL" id="HIZ43086.1"/>
    </source>
</evidence>
<dbReference type="InterPro" id="IPR007137">
    <property type="entry name" value="DUF348"/>
</dbReference>
<dbReference type="InterPro" id="IPR011098">
    <property type="entry name" value="G5_dom"/>
</dbReference>
<comment type="caution">
    <text evidence="4">The sequence shown here is derived from an EMBL/GenBank/DDBJ whole genome shotgun (WGS) entry which is preliminary data.</text>
</comment>
<reference evidence="4" key="2">
    <citation type="submission" date="2021-04" db="EMBL/GenBank/DDBJ databases">
        <authorList>
            <person name="Gilroy R."/>
        </authorList>
    </citation>
    <scope>NUCLEOTIDE SEQUENCE</scope>
    <source>
        <strain evidence="4">ChiSxjej1B13-11774</strain>
    </source>
</reference>
<keyword evidence="2" id="KW-1133">Transmembrane helix</keyword>
<dbReference type="Gene3D" id="2.40.40.10">
    <property type="entry name" value="RlpA-like domain"/>
    <property type="match status" value="1"/>
</dbReference>
<keyword evidence="1" id="KW-0732">Signal</keyword>
<dbReference type="SMART" id="SM01208">
    <property type="entry name" value="G5"/>
    <property type="match status" value="1"/>
</dbReference>
<dbReference type="CDD" id="cd14667">
    <property type="entry name" value="3D_containing_proteins"/>
    <property type="match status" value="1"/>
</dbReference>
<protein>
    <submittedName>
        <fullName evidence="4">DUF348 domain-containing protein</fullName>
    </submittedName>
</protein>
<dbReference type="EMBL" id="DXBP01000067">
    <property type="protein sequence ID" value="HIZ43086.1"/>
    <property type="molecule type" value="Genomic_DNA"/>
</dbReference>
<dbReference type="InterPro" id="IPR010611">
    <property type="entry name" value="3D_dom"/>
</dbReference>
<sequence length="383" mass="41644">MLVSLKTKERIRRRLVLEVPKWGALLGGAAALGLCILFTSQSLHFVVVSDTHGGSVRIFTASSDVEDLLEQSDTPPLGENDEVVWSQIADGQLLQVLRAYTVPVTADGETREVVTTGATAAELLAGLGISYDENDWLTPAADEIVTEGSSLTLQRVEYVDYTEDVVIPSERQEIPTSLFYRDPDETMTLQEGSDGLDTVTWRDVYVDGQWTEKQELDRVTQVGMVPTIVKVYGEQVPVSEFVGPEIVDGVPSEGVAETYTSQRSTGYSASATAKGASGRRLTYGTVAVDPSIIPYGTLLYITSDDGEFVYGYAYAADTGTALVTGHAFVDLYYQTYDESVESAVIPVTVYVIDDEVAAQYKEQNDQIMDSLLAEMEAADEADS</sequence>
<dbReference type="SUPFAM" id="SSF50685">
    <property type="entry name" value="Barwin-like endoglucanases"/>
    <property type="match status" value="1"/>
</dbReference>
<proteinExistence type="predicted"/>
<reference evidence="4" key="1">
    <citation type="journal article" date="2021" name="PeerJ">
        <title>Extensive microbial diversity within the chicken gut microbiome revealed by metagenomics and culture.</title>
        <authorList>
            <person name="Gilroy R."/>
            <person name="Ravi A."/>
            <person name="Getino M."/>
            <person name="Pursley I."/>
            <person name="Horton D.L."/>
            <person name="Alikhan N.F."/>
            <person name="Baker D."/>
            <person name="Gharbi K."/>
            <person name="Hall N."/>
            <person name="Watson M."/>
            <person name="Adriaenssens E.M."/>
            <person name="Foster-Nyarko E."/>
            <person name="Jarju S."/>
            <person name="Secka A."/>
            <person name="Antonio M."/>
            <person name="Oren A."/>
            <person name="Chaudhuri R.R."/>
            <person name="La Ragione R."/>
            <person name="Hildebrand F."/>
            <person name="Pallen M.J."/>
        </authorList>
    </citation>
    <scope>NUCLEOTIDE SEQUENCE</scope>
    <source>
        <strain evidence="4">ChiSxjej1B13-11774</strain>
    </source>
</reference>